<dbReference type="RefSeq" id="WP_143332085.1">
    <property type="nucleotide sequence ID" value="NZ_FOJJ01000012.1"/>
</dbReference>
<dbReference type="Gene3D" id="1.10.1130.10">
    <property type="entry name" value="Flavocytochrome C3, Chain A"/>
    <property type="match status" value="8"/>
</dbReference>
<dbReference type="InterPro" id="IPR051829">
    <property type="entry name" value="Multiheme_Cytochr_ET"/>
</dbReference>
<keyword evidence="5" id="KW-1185">Reference proteome</keyword>
<evidence type="ECO:0000259" key="3">
    <source>
        <dbReference type="Pfam" id="PF09699"/>
    </source>
</evidence>
<dbReference type="CDD" id="cd08168">
    <property type="entry name" value="Cytochrom_C3"/>
    <property type="match status" value="1"/>
</dbReference>
<dbReference type="Proteomes" id="UP000317155">
    <property type="component" value="Unassembled WGS sequence"/>
</dbReference>
<accession>A0A550JJ56</accession>
<dbReference type="InterPro" id="IPR010177">
    <property type="entry name" value="Paired_CXXCH_1"/>
</dbReference>
<feature type="domain" description="Doubled CXXCH motif" evidence="3">
    <location>
        <begin position="1110"/>
        <end position="1150"/>
    </location>
</feature>
<evidence type="ECO:0000256" key="2">
    <source>
        <dbReference type="SAM" id="SignalP"/>
    </source>
</evidence>
<protein>
    <recommendedName>
        <fullName evidence="3">Doubled CXXCH motif domain-containing protein</fullName>
    </recommendedName>
</protein>
<keyword evidence="1 2" id="KW-0732">Signal</keyword>
<dbReference type="Pfam" id="PF09699">
    <property type="entry name" value="Paired_CXXCH_1"/>
    <property type="match status" value="3"/>
</dbReference>
<feature type="chain" id="PRO_5021711859" description="Doubled CXXCH motif domain-containing protein" evidence="2">
    <location>
        <begin position="27"/>
        <end position="1530"/>
    </location>
</feature>
<reference evidence="4 5" key="1">
    <citation type="submission" date="2019-07" db="EMBL/GenBank/DDBJ databases">
        <title>Insights of Desulfuromonas acetexigens electromicrobiology.</title>
        <authorList>
            <person name="Katuri K."/>
            <person name="Sapireddy V."/>
            <person name="Shaw D.R."/>
            <person name="Saikaly P."/>
        </authorList>
    </citation>
    <scope>NUCLEOTIDE SEQUENCE [LARGE SCALE GENOMIC DNA]</scope>
    <source>
        <strain evidence="4 5">2873</strain>
    </source>
</reference>
<dbReference type="InterPro" id="IPR036280">
    <property type="entry name" value="Multihaem_cyt_sf"/>
</dbReference>
<dbReference type="SUPFAM" id="SSF48695">
    <property type="entry name" value="Multiheme cytochromes"/>
    <property type="match status" value="9"/>
</dbReference>
<evidence type="ECO:0000313" key="5">
    <source>
        <dbReference type="Proteomes" id="UP000317155"/>
    </source>
</evidence>
<proteinExistence type="predicted"/>
<name>A0A550JJ56_9BACT</name>
<feature type="domain" description="Doubled CXXCH motif" evidence="3">
    <location>
        <begin position="1355"/>
        <end position="1390"/>
    </location>
</feature>
<evidence type="ECO:0000256" key="1">
    <source>
        <dbReference type="ARBA" id="ARBA00022729"/>
    </source>
</evidence>
<evidence type="ECO:0000313" key="4">
    <source>
        <dbReference type="EMBL" id="TRO83203.1"/>
    </source>
</evidence>
<dbReference type="OrthoDB" id="5477228at2"/>
<feature type="domain" description="Doubled CXXCH motif" evidence="3">
    <location>
        <begin position="635"/>
        <end position="668"/>
    </location>
</feature>
<organism evidence="4 5">
    <name type="scientific">Trichloromonas acetexigens</name>
    <dbReference type="NCBI Taxonomy" id="38815"/>
    <lineage>
        <taxon>Bacteria</taxon>
        <taxon>Pseudomonadati</taxon>
        <taxon>Thermodesulfobacteriota</taxon>
        <taxon>Desulfuromonadia</taxon>
        <taxon>Desulfuromonadales</taxon>
        <taxon>Trichloromonadaceae</taxon>
        <taxon>Trichloromonas</taxon>
    </lineage>
</organism>
<dbReference type="PANTHER" id="PTHR35038">
    <property type="entry name" value="DISSIMILATORY SULFITE REDUCTASE SIRA"/>
    <property type="match status" value="1"/>
</dbReference>
<dbReference type="Gene3D" id="3.90.10.10">
    <property type="entry name" value="Cytochrome C3"/>
    <property type="match status" value="4"/>
</dbReference>
<feature type="signal peptide" evidence="2">
    <location>
        <begin position="1"/>
        <end position="26"/>
    </location>
</feature>
<sequence length="1530" mass="162760">MPMFKSVLTCLFAVLLLTGSGIWAQAANPREIPRDCVDCHDDEGKALAARGAAHQEVGCRGCHVGHPLEGRKPYTDCVECHDPAASEHYTLPDCASCHDPHKPLDVDFSHLKSAKEVCAGCHADPIPPKTGPNPHAEMGCNECHVIHSQMPQCLGCHEPHSKEMGQKDCLGCHPAHDPKSTKMDLSQPAEACASCHGAIVGAIKKNGGAHRDMGNCSACHKYHPPETGKPPVCADCHAPKENAHFAVKNCAGCHDPHAPLAKPLAEMKNTREACVSCHPGPGEQMKKTPSAHSQQECVACHPRHGEAMACLDCHKPHKATMGNQECAGCHAPHAPQAAAISTNVPASSCAVCHEEVVTTFETSGAMHKESLGGCNDCHPRHGEAKSCMECHEPHSQAMTTKDCLACHAPHAPAGLAYGESVAPELCGACHEGPTTELVKQGAAHKEVGCAGCHAQHGDIPACADCHAPTERAHFALKDCASCHAPHAPLAKPLAEMKDAETACATCHGGVIEEFKRHGGKHQSEVACQECHLRHPAQGEKAQVDCASCHAPDDKPHYALKDCASCHHGHRPLKLDFVKAGAVKEACLSCHEGIVTVTEGISNRHDNLDCTKCHLTHGEDTPQCLGCHPPHDDKMGEKDCQACHDPHNPMAIRYPAEVAPDLCGSCHAPVVEELKAKGGAHLDQAGCSACHPRHKPVKDSEPLACAECHAPEANPHFALKDCQSCHGPHSPLAKPLAEMANVGAACVTCHAQPKADMDKTGDAHSQQPCIDCHAEHGFLPDCRECHEPHAESMTRDDCQKCHPAHAPSALAFDTQIGASLCGACHEGPTALLGKAGGKHQAVGCGGCHQEHGAIPSCADCHAPSESAHFAVADCTKCHHAHAPEIKDLSRIRDVRPACVSCHEGPGKETSEFPSVHSEMGCNECHPKHAEAKSCFECHGPHSPEMTYEDCLRCHAPHKPTLTDFSGNPSTALCSACHASQVADLDRQGGAHKTAVSCADCHGRHPGVGCTNCHASHPEAGVAALISCATCHDPADNAHFNLGGCAQCHPPHSPLAIDLKAVEPVKPACISCHPAIGAELQALPSAHTKMDCNECHQVHGEYISCLGCHEPHAPGMSYEDCLRCHAPHQPTALNYPKEVPGALCGSCHGDEAAKIAEKGGAHKTRATCASCHPSHKPHGQETILSCRTCHPRLQNLHYTSEPCTPCHDPHAPMDLNLDSRKEVKPVCVSCHSEVGRFMEFNPSAHSGMDCRECHENHGDFKECLSCHAGHTPEMTYADCLRCHSPHKPTDIAFAREVNPAHCSSCHGEVAKTIDEKGMAHKTAVTCVDCHKAHPPQTEGVMPECTACHNPKDNSHYQVGGCVTCHDPHAPLELDFSQAQETRAACIGCHGDVNQAMLARPSKHLEVDCALCHPTHGGKQACVECHAPHSPEMTNADCLVCHPAHTPTQMNFTDGLPSIHCAACHGEVNTMLAASPAKHRELDCVTCHQGAHGSAMSCEDCHGQPHEAGLHSKFPDCLKCHTNPHNLANWKAQ</sequence>
<gene>
    <name evidence="4" type="ORF">FL622_03735</name>
</gene>
<dbReference type="EMBL" id="VJVV01000002">
    <property type="protein sequence ID" value="TRO83203.1"/>
    <property type="molecule type" value="Genomic_DNA"/>
</dbReference>
<comment type="caution">
    <text evidence="4">The sequence shown here is derived from an EMBL/GenBank/DDBJ whole genome shotgun (WGS) entry which is preliminary data.</text>
</comment>